<feature type="domain" description="HPr kinase/phosphorylase C-terminal" evidence="1">
    <location>
        <begin position="23"/>
        <end position="101"/>
    </location>
</feature>
<dbReference type="GO" id="GO:0006109">
    <property type="term" value="P:regulation of carbohydrate metabolic process"/>
    <property type="evidence" value="ECO:0007669"/>
    <property type="project" value="InterPro"/>
</dbReference>
<keyword evidence="2" id="KW-0808">Transferase</keyword>
<keyword evidence="3" id="KW-1185">Reference proteome</keyword>
<keyword evidence="2" id="KW-0418">Kinase</keyword>
<proteinExistence type="predicted"/>
<evidence type="ECO:0000313" key="2">
    <source>
        <dbReference type="EMBL" id="SEO86911.1"/>
    </source>
</evidence>
<dbReference type="InterPro" id="IPR027417">
    <property type="entry name" value="P-loop_NTPase"/>
</dbReference>
<evidence type="ECO:0000259" key="1">
    <source>
        <dbReference type="Pfam" id="PF07475"/>
    </source>
</evidence>
<dbReference type="Gene3D" id="3.40.50.300">
    <property type="entry name" value="P-loop containing nucleotide triphosphate hydrolases"/>
    <property type="match status" value="1"/>
</dbReference>
<gene>
    <name evidence="2" type="ORF">SAMN04490248_11485</name>
</gene>
<dbReference type="OrthoDB" id="8326226at2"/>
<sequence>MGDGQQSDTGPVPKGSGLFGRNETVLHASCVARAGRAVLITGASGCGKSALALQLIALGAQLVADDRTRLWQSDGRVMADVPPTIRGRIEARGVGILTTRTTGPAEVVLAVDLDQEEHERLPPDRDTMISGCSVPLLFGINAAHFASAILIRLDSSSRSAPR</sequence>
<accession>A0A1H8T7M9</accession>
<dbReference type="InterPro" id="IPR011104">
    <property type="entry name" value="Hpr_kin/Pase_C"/>
</dbReference>
<dbReference type="Pfam" id="PF07475">
    <property type="entry name" value="Hpr_kinase_C"/>
    <property type="match status" value="1"/>
</dbReference>
<dbReference type="STRING" id="569882.SAMN04490248_11485"/>
<dbReference type="EMBL" id="FODS01000014">
    <property type="protein sequence ID" value="SEO86911.1"/>
    <property type="molecule type" value="Genomic_DNA"/>
</dbReference>
<dbReference type="AlphaFoldDB" id="A0A1H8T7M9"/>
<reference evidence="2 3" key="1">
    <citation type="submission" date="2016-10" db="EMBL/GenBank/DDBJ databases">
        <authorList>
            <person name="de Groot N.N."/>
        </authorList>
    </citation>
    <scope>NUCLEOTIDE SEQUENCE [LARGE SCALE GENOMIC DNA]</scope>
    <source>
        <strain evidence="2 3">DSM 27842</strain>
    </source>
</reference>
<evidence type="ECO:0000313" key="3">
    <source>
        <dbReference type="Proteomes" id="UP000198893"/>
    </source>
</evidence>
<dbReference type="SUPFAM" id="SSF53795">
    <property type="entry name" value="PEP carboxykinase-like"/>
    <property type="match status" value="1"/>
</dbReference>
<organism evidence="2 3">
    <name type="scientific">Salinihabitans flavidus</name>
    <dbReference type="NCBI Taxonomy" id="569882"/>
    <lineage>
        <taxon>Bacteria</taxon>
        <taxon>Pseudomonadati</taxon>
        <taxon>Pseudomonadota</taxon>
        <taxon>Alphaproteobacteria</taxon>
        <taxon>Rhodobacterales</taxon>
        <taxon>Roseobacteraceae</taxon>
        <taxon>Salinihabitans</taxon>
    </lineage>
</organism>
<dbReference type="Proteomes" id="UP000198893">
    <property type="component" value="Unassembled WGS sequence"/>
</dbReference>
<protein>
    <submittedName>
        <fullName evidence="2">Hpr(Ser) kinase/phosphatase</fullName>
    </submittedName>
</protein>
<dbReference type="GO" id="GO:0005524">
    <property type="term" value="F:ATP binding"/>
    <property type="evidence" value="ECO:0007669"/>
    <property type="project" value="InterPro"/>
</dbReference>
<dbReference type="RefSeq" id="WP_093118886.1">
    <property type="nucleotide sequence ID" value="NZ_FODS01000014.1"/>
</dbReference>
<name>A0A1H8T7M9_9RHOB</name>
<dbReference type="GO" id="GO:0000155">
    <property type="term" value="F:phosphorelay sensor kinase activity"/>
    <property type="evidence" value="ECO:0007669"/>
    <property type="project" value="InterPro"/>
</dbReference>